<feature type="transmembrane region" description="Helical" evidence="6">
    <location>
        <begin position="39"/>
        <end position="65"/>
    </location>
</feature>
<evidence type="ECO:0000256" key="4">
    <source>
        <dbReference type="ARBA" id="ARBA00022989"/>
    </source>
</evidence>
<keyword evidence="8" id="KW-1185">Reference proteome</keyword>
<dbReference type="PANTHER" id="PTHR30086">
    <property type="entry name" value="ARGININE EXPORTER PROTEIN ARGO"/>
    <property type="match status" value="1"/>
</dbReference>
<protein>
    <submittedName>
        <fullName evidence="7">Threonine/homoserine/homoserine lactone efflux protein</fullName>
    </submittedName>
</protein>
<feature type="transmembrane region" description="Helical" evidence="6">
    <location>
        <begin position="71"/>
        <end position="88"/>
    </location>
</feature>
<feature type="transmembrane region" description="Helical" evidence="6">
    <location>
        <begin position="109"/>
        <end position="131"/>
    </location>
</feature>
<evidence type="ECO:0000256" key="3">
    <source>
        <dbReference type="ARBA" id="ARBA00022692"/>
    </source>
</evidence>
<dbReference type="RefSeq" id="WP_205005892.1">
    <property type="nucleotide sequence ID" value="NZ_CBCRXA010000025.1"/>
</dbReference>
<evidence type="ECO:0000256" key="6">
    <source>
        <dbReference type="SAM" id="Phobius"/>
    </source>
</evidence>
<feature type="transmembrane region" description="Helical" evidence="6">
    <location>
        <begin position="175"/>
        <end position="192"/>
    </location>
</feature>
<dbReference type="EMBL" id="JAFBEV010000006">
    <property type="protein sequence ID" value="MBM7657554.1"/>
    <property type="molecule type" value="Genomic_DNA"/>
</dbReference>
<sequence length="193" mass="21048">MNISAFLSYTLLTAYTPGPNNIVSMTNAGRDGLKRTLPFLLGIITGFIVVMAACAAFSSLLYAFIPTIQPMMLVVGAVYILWLAWTIWRDKPHEGKGGITQANSFISGMLLQFVNVKIILYGITAMSSYVLPHHHDVATIALFALLLSAIGTSGCLCWAVFGAVFEKLFNNYRKAINAIMALLLVYCALSLFL</sequence>
<organism evidence="7 8">
    <name type="scientific">Sporolactobacillus spathodeae</name>
    <dbReference type="NCBI Taxonomy" id="1465502"/>
    <lineage>
        <taxon>Bacteria</taxon>
        <taxon>Bacillati</taxon>
        <taxon>Bacillota</taxon>
        <taxon>Bacilli</taxon>
        <taxon>Bacillales</taxon>
        <taxon>Sporolactobacillaceae</taxon>
        <taxon>Sporolactobacillus</taxon>
    </lineage>
</organism>
<reference evidence="7 8" key="1">
    <citation type="submission" date="2021-01" db="EMBL/GenBank/DDBJ databases">
        <title>Genomic Encyclopedia of Type Strains, Phase IV (KMG-IV): sequencing the most valuable type-strain genomes for metagenomic binning, comparative biology and taxonomic classification.</title>
        <authorList>
            <person name="Goeker M."/>
        </authorList>
    </citation>
    <scope>NUCLEOTIDE SEQUENCE [LARGE SCALE GENOMIC DNA]</scope>
    <source>
        <strain evidence="7 8">DSM 100968</strain>
    </source>
</reference>
<comment type="subcellular location">
    <subcellularLocation>
        <location evidence="1">Cell membrane</location>
        <topology evidence="1">Multi-pass membrane protein</topology>
    </subcellularLocation>
</comment>
<comment type="caution">
    <text evidence="7">The sequence shown here is derived from an EMBL/GenBank/DDBJ whole genome shotgun (WGS) entry which is preliminary data.</text>
</comment>
<accession>A0ABS2Q6X8</accession>
<keyword evidence="4 6" id="KW-1133">Transmembrane helix</keyword>
<dbReference type="Proteomes" id="UP000823201">
    <property type="component" value="Unassembled WGS sequence"/>
</dbReference>
<name>A0ABS2Q6X8_9BACL</name>
<dbReference type="Pfam" id="PF01810">
    <property type="entry name" value="LysE"/>
    <property type="match status" value="1"/>
</dbReference>
<evidence type="ECO:0000256" key="2">
    <source>
        <dbReference type="ARBA" id="ARBA00022475"/>
    </source>
</evidence>
<keyword evidence="2" id="KW-1003">Cell membrane</keyword>
<evidence type="ECO:0000313" key="8">
    <source>
        <dbReference type="Proteomes" id="UP000823201"/>
    </source>
</evidence>
<gene>
    <name evidence="7" type="ORF">JOC27_001003</name>
</gene>
<proteinExistence type="predicted"/>
<keyword evidence="3 6" id="KW-0812">Transmembrane</keyword>
<evidence type="ECO:0000256" key="5">
    <source>
        <dbReference type="ARBA" id="ARBA00023136"/>
    </source>
</evidence>
<evidence type="ECO:0000313" key="7">
    <source>
        <dbReference type="EMBL" id="MBM7657554.1"/>
    </source>
</evidence>
<dbReference type="PANTHER" id="PTHR30086:SF20">
    <property type="entry name" value="ARGININE EXPORTER PROTEIN ARGO-RELATED"/>
    <property type="match status" value="1"/>
</dbReference>
<keyword evidence="5 6" id="KW-0472">Membrane</keyword>
<evidence type="ECO:0000256" key="1">
    <source>
        <dbReference type="ARBA" id="ARBA00004651"/>
    </source>
</evidence>
<dbReference type="InterPro" id="IPR001123">
    <property type="entry name" value="LeuE-type"/>
</dbReference>
<feature type="transmembrane region" description="Helical" evidence="6">
    <location>
        <begin position="137"/>
        <end position="163"/>
    </location>
</feature>